<protein>
    <recommendedName>
        <fullName evidence="3">ParB/Sulfiredoxin domain-containing protein</fullName>
    </recommendedName>
</protein>
<name>W0FI58_9BACT</name>
<evidence type="ECO:0008006" key="3">
    <source>
        <dbReference type="Google" id="ProtNLM"/>
    </source>
</evidence>
<feature type="region of interest" description="Disordered" evidence="1">
    <location>
        <begin position="202"/>
        <end position="262"/>
    </location>
</feature>
<dbReference type="EMBL" id="KC246795">
    <property type="protein sequence ID" value="AHF24466.1"/>
    <property type="molecule type" value="Genomic_DNA"/>
</dbReference>
<dbReference type="SUPFAM" id="SSF110849">
    <property type="entry name" value="ParB/Sulfiredoxin"/>
    <property type="match status" value="1"/>
</dbReference>
<feature type="compositionally biased region" description="Acidic residues" evidence="1">
    <location>
        <begin position="225"/>
        <end position="247"/>
    </location>
</feature>
<reference evidence="2" key="1">
    <citation type="journal article" date="2013" name="PLoS ONE">
        <title>Metagenomic insights into the carbohydrate-active enzymes carried by the microorganisms adhering to solid digesta in the rumen of cows.</title>
        <authorList>
            <person name="Wang L."/>
            <person name="Hatem A."/>
            <person name="Catalyurek U.V."/>
            <person name="Morrison M."/>
            <person name="Yu Z."/>
        </authorList>
    </citation>
    <scope>NUCLEOTIDE SEQUENCE</scope>
</reference>
<dbReference type="InterPro" id="IPR036086">
    <property type="entry name" value="ParB/Sulfiredoxin_sf"/>
</dbReference>
<dbReference type="AlphaFoldDB" id="W0FI58"/>
<organism evidence="2">
    <name type="scientific">uncultured bacterium Contig26</name>
    <dbReference type="NCBI Taxonomy" id="1393545"/>
    <lineage>
        <taxon>Bacteria</taxon>
        <taxon>environmental samples</taxon>
    </lineage>
</organism>
<evidence type="ECO:0000256" key="1">
    <source>
        <dbReference type="SAM" id="MobiDB-lite"/>
    </source>
</evidence>
<accession>W0FI58</accession>
<evidence type="ECO:0000313" key="2">
    <source>
        <dbReference type="EMBL" id="AHF24466.1"/>
    </source>
</evidence>
<feature type="region of interest" description="Disordered" evidence="1">
    <location>
        <begin position="113"/>
        <end position="145"/>
    </location>
</feature>
<proteinExistence type="predicted"/>
<sequence>MSLIIDDEFAGKIPPLTEEEYRQLEENILADGKVIAPLITWNDIIVDGHNRYRIVQDHPEIPYEVLPMEFLDRYAVIVWICRNQLGRRNLTDEQKKFLVGKRYEAEKKQELFHGNQYVGPNSEEESGGGKKYQNQNSETTSEKIAQEIGKSEKYVRLAEEYANGVEAADEFIPGIKNDILSGKLKCRDKDVIAIARASPEAREDLVRKLQAPSSRDAPVPTEISSPEDDEEEDSEAPFDEESDEDAAEQAGQSEGIPAAHSEDTIDDVMYELNDALESMIFRWNFCFETHDAIYRRKENLKKIRLLAKEGINYLKNIGG</sequence>